<organism evidence="2 3">
    <name type="scientific">Raoultibacter timonensis</name>
    <dbReference type="NCBI Taxonomy" id="1907662"/>
    <lineage>
        <taxon>Bacteria</taxon>
        <taxon>Bacillati</taxon>
        <taxon>Actinomycetota</taxon>
        <taxon>Coriobacteriia</taxon>
        <taxon>Eggerthellales</taxon>
        <taxon>Eggerthellaceae</taxon>
        <taxon>Raoultibacter</taxon>
    </lineage>
</organism>
<sequence length="163" mass="16774">MWAVAFILAAVAGAVAFDGVGDRAGSSGTGDRATRGCEVELSDALSVKPVDGSACAFSIEGIAEAKGFVREVPEAFAREAFGMGVFDEALATEDGTIVGMVGRGSAAESFSRLSSELADRGWAFVESGQAHVGTFVKGSGSYRWLLLSCSEVGELVAVVVQVR</sequence>
<feature type="signal peptide" evidence="1">
    <location>
        <begin position="1"/>
        <end position="16"/>
    </location>
</feature>
<feature type="chain" id="PRO_5045783541" evidence="1">
    <location>
        <begin position="17"/>
        <end position="163"/>
    </location>
</feature>
<evidence type="ECO:0000313" key="2">
    <source>
        <dbReference type="EMBL" id="BDE97501.1"/>
    </source>
</evidence>
<dbReference type="Proteomes" id="UP001320544">
    <property type="component" value="Chromosome"/>
</dbReference>
<proteinExistence type="predicted"/>
<keyword evidence="3" id="KW-1185">Reference proteome</keyword>
<reference evidence="2 3" key="1">
    <citation type="submission" date="2022-01" db="EMBL/GenBank/DDBJ databases">
        <title>Novel bile acid biosynthetic pathways are enriched in the microbiome of centenarians.</title>
        <authorList>
            <person name="Sato Y."/>
            <person name="Atarashi K."/>
            <person name="Plichta R.D."/>
            <person name="Arai Y."/>
            <person name="Sasajima S."/>
            <person name="Kearney M.S."/>
            <person name="Suda W."/>
            <person name="Takeshita K."/>
            <person name="Sasaki T."/>
            <person name="Okamoto S."/>
            <person name="Skelly N.A."/>
            <person name="Okamura Y."/>
            <person name="Vlamakis H."/>
            <person name="Li Y."/>
            <person name="Tanoue T."/>
            <person name="Takei H."/>
            <person name="Nittono H."/>
            <person name="Narushima S."/>
            <person name="Irie J."/>
            <person name="Itoh H."/>
            <person name="Moriya K."/>
            <person name="Sugiura Y."/>
            <person name="Suematsu M."/>
            <person name="Moritoki N."/>
            <person name="Shibata S."/>
            <person name="Littman R.D."/>
            <person name="Fischbach A.M."/>
            <person name="Uwamino Y."/>
            <person name="Inoue T."/>
            <person name="Honda A."/>
            <person name="Hattori M."/>
            <person name="Murai T."/>
            <person name="Xavier J.R."/>
            <person name="Hirose N."/>
            <person name="Honda K."/>
        </authorList>
    </citation>
    <scope>NUCLEOTIDE SEQUENCE [LARGE SCALE GENOMIC DNA]</scope>
    <source>
        <strain evidence="2 3">CE91-St30</strain>
    </source>
</reference>
<protein>
    <submittedName>
        <fullName evidence="2">Uncharacterized protein</fullName>
    </submittedName>
</protein>
<gene>
    <name evidence="2" type="ORF">CE91St30_28340</name>
</gene>
<keyword evidence="1" id="KW-0732">Signal</keyword>
<name>A0ABN6MLG2_9ACTN</name>
<evidence type="ECO:0000256" key="1">
    <source>
        <dbReference type="SAM" id="SignalP"/>
    </source>
</evidence>
<dbReference type="EMBL" id="AP025564">
    <property type="protein sequence ID" value="BDE97501.1"/>
    <property type="molecule type" value="Genomic_DNA"/>
</dbReference>
<evidence type="ECO:0000313" key="3">
    <source>
        <dbReference type="Proteomes" id="UP001320544"/>
    </source>
</evidence>
<accession>A0ABN6MLG2</accession>